<reference evidence="1 2" key="1">
    <citation type="submission" date="2019-09" db="EMBL/GenBank/DDBJ databases">
        <title>Screening of Novel Bioactive Compounds from Soil-Associated.</title>
        <authorList>
            <person name="Gong X."/>
        </authorList>
    </citation>
    <scope>NUCLEOTIDE SEQUENCE [LARGE SCALE GENOMIC DNA]</scope>
    <source>
        <strain evidence="1 2">Gxj-6</strain>
    </source>
</reference>
<keyword evidence="2" id="KW-1185">Reference proteome</keyword>
<protein>
    <submittedName>
        <fullName evidence="1">Uncharacterized protein</fullName>
    </submittedName>
</protein>
<comment type="caution">
    <text evidence="1">The sequence shown here is derived from an EMBL/GenBank/DDBJ whole genome shotgun (WGS) entry which is preliminary data.</text>
</comment>
<gene>
    <name evidence="1" type="ORF">F5972_08315</name>
</gene>
<evidence type="ECO:0000313" key="2">
    <source>
        <dbReference type="Proteomes" id="UP000327011"/>
    </source>
</evidence>
<proteinExistence type="predicted"/>
<dbReference type="AlphaFoldDB" id="A0A5J5K5S9"/>
<sequence>MGEDPPADGRYVRRSMTVPNDLSSLCGGCHAAMNEPHRPGCAKARCPYCGGQRYDCHEPPGCEVFGGVIDDKPSMWWGRWPQDIAAERYGVDKREIFDLIEVGLFVWDPDTQLFKPAD</sequence>
<dbReference type="Proteomes" id="UP000327011">
    <property type="component" value="Unassembled WGS sequence"/>
</dbReference>
<evidence type="ECO:0000313" key="1">
    <source>
        <dbReference type="EMBL" id="KAA9379647.1"/>
    </source>
</evidence>
<dbReference type="RefSeq" id="WP_150932836.1">
    <property type="nucleotide sequence ID" value="NZ_VYTZ01000003.1"/>
</dbReference>
<dbReference type="EMBL" id="VYTZ01000003">
    <property type="protein sequence ID" value="KAA9379647.1"/>
    <property type="molecule type" value="Genomic_DNA"/>
</dbReference>
<organism evidence="1 2">
    <name type="scientific">Microbispora cellulosiformans</name>
    <dbReference type="NCBI Taxonomy" id="2614688"/>
    <lineage>
        <taxon>Bacteria</taxon>
        <taxon>Bacillati</taxon>
        <taxon>Actinomycetota</taxon>
        <taxon>Actinomycetes</taxon>
        <taxon>Streptosporangiales</taxon>
        <taxon>Streptosporangiaceae</taxon>
        <taxon>Microbispora</taxon>
    </lineage>
</organism>
<name>A0A5J5K5S9_9ACTN</name>
<accession>A0A5J5K5S9</accession>